<protein>
    <submittedName>
        <fullName evidence="2">Type 1 glutamine amidotransferase</fullName>
    </submittedName>
</protein>
<dbReference type="CDD" id="cd01741">
    <property type="entry name" value="GATase1_1"/>
    <property type="match status" value="1"/>
</dbReference>
<organism evidence="2 3">
    <name type="scientific">Methanochimaera problematica</name>
    <dbReference type="NCBI Taxonomy" id="2609417"/>
    <lineage>
        <taxon>Archaea</taxon>
        <taxon>Methanobacteriati</taxon>
        <taxon>Methanobacteriota</taxon>
        <taxon>Stenosarchaea group</taxon>
        <taxon>Methanomicrobia</taxon>
        <taxon>Methanomicrobiales</taxon>
        <taxon>Methanomicrobiaceae</taxon>
        <taxon>Methanochimaera</taxon>
    </lineage>
</organism>
<dbReference type="PANTHER" id="PTHR42695">
    <property type="entry name" value="GLUTAMINE AMIDOTRANSFERASE YLR126C-RELATED"/>
    <property type="match status" value="1"/>
</dbReference>
<dbReference type="SUPFAM" id="SSF52317">
    <property type="entry name" value="Class I glutamine amidotransferase-like"/>
    <property type="match status" value="1"/>
</dbReference>
<dbReference type="GeneID" id="85229990"/>
<dbReference type="InterPro" id="IPR044992">
    <property type="entry name" value="ChyE-like"/>
</dbReference>
<dbReference type="InterPro" id="IPR017926">
    <property type="entry name" value="GATASE"/>
</dbReference>
<dbReference type="AlphaFoldDB" id="A0AA97FE35"/>
<dbReference type="PANTHER" id="PTHR42695:SF5">
    <property type="entry name" value="GLUTAMINE AMIDOTRANSFERASE YLR126C-RELATED"/>
    <property type="match status" value="1"/>
</dbReference>
<dbReference type="PROSITE" id="PS51273">
    <property type="entry name" value="GATASE_TYPE_1"/>
    <property type="match status" value="1"/>
</dbReference>
<keyword evidence="2" id="KW-0315">Glutamine amidotransferase</keyword>
<evidence type="ECO:0000313" key="2">
    <source>
        <dbReference type="EMBL" id="WOF16534.1"/>
    </source>
</evidence>
<gene>
    <name evidence="2" type="ORF">F1737_07435</name>
</gene>
<dbReference type="GO" id="GO:0005829">
    <property type="term" value="C:cytosol"/>
    <property type="evidence" value="ECO:0007669"/>
    <property type="project" value="TreeGrafter"/>
</dbReference>
<accession>A0AA97FE35</accession>
<proteinExistence type="predicted"/>
<reference evidence="2 3" key="1">
    <citation type="submission" date="2019-09" db="EMBL/GenBank/DDBJ databases">
        <title>The complete genome of Methanoplanus sp. FWC-SCC4.</title>
        <authorList>
            <person name="Chen S.-C."/>
            <person name="Zhou Y.-Z."/>
            <person name="Lai M.-C."/>
        </authorList>
    </citation>
    <scope>NUCLEOTIDE SEQUENCE [LARGE SCALE GENOMIC DNA]</scope>
    <source>
        <strain evidence="2 3">FWC-SCC4</strain>
    </source>
</reference>
<dbReference type="InterPro" id="IPR029062">
    <property type="entry name" value="Class_I_gatase-like"/>
</dbReference>
<dbReference type="Pfam" id="PF00117">
    <property type="entry name" value="GATase"/>
    <property type="match status" value="1"/>
</dbReference>
<dbReference type="RefSeq" id="WP_317135955.1">
    <property type="nucleotide sequence ID" value="NZ_CP043875.1"/>
</dbReference>
<evidence type="ECO:0000313" key="3">
    <source>
        <dbReference type="Proteomes" id="UP001301797"/>
    </source>
</evidence>
<dbReference type="EMBL" id="CP043875">
    <property type="protein sequence ID" value="WOF16534.1"/>
    <property type="molecule type" value="Genomic_DNA"/>
</dbReference>
<evidence type="ECO:0000259" key="1">
    <source>
        <dbReference type="Pfam" id="PF00117"/>
    </source>
</evidence>
<sequence>MKIHSLIHLPFEDTGCIRHWAQKKGYSFSETRLYDGQSLPILSDFDLLIVMGGTMNIYEEDKYPWLAEEKSFIMSAIDSEKKVIGICLGAQIIASVLGAKVTKNRKPEVGWFGVEMCCGKEDNALCSLLPERFLAFHWHGDTFEIPCGAEHLFKSPACDNQAFLYDERILGLQFHPEVTGVNVRNLVENCFYDIKEGFDSIQTAPEILGIDKTGPLNEVMYLILEYFEKL</sequence>
<dbReference type="Gene3D" id="3.40.50.880">
    <property type="match status" value="1"/>
</dbReference>
<dbReference type="FunFam" id="3.40.50.880:FF:000033">
    <property type="entry name" value="Glutamine amidotransferase class-I"/>
    <property type="match status" value="1"/>
</dbReference>
<keyword evidence="3" id="KW-1185">Reference proteome</keyword>
<feature type="domain" description="Glutamine amidotransferase" evidence="1">
    <location>
        <begin position="42"/>
        <end position="192"/>
    </location>
</feature>
<name>A0AA97FE35_9EURY</name>
<dbReference type="KEGG" id="mefw:F1737_07435"/>
<dbReference type="Proteomes" id="UP001301797">
    <property type="component" value="Chromosome"/>
</dbReference>